<organism evidence="1 2">
    <name type="scientific">Choristoneura fumiferana</name>
    <name type="common">Spruce budworm moth</name>
    <name type="synonym">Archips fumiferana</name>
    <dbReference type="NCBI Taxonomy" id="7141"/>
    <lineage>
        <taxon>Eukaryota</taxon>
        <taxon>Metazoa</taxon>
        <taxon>Ecdysozoa</taxon>
        <taxon>Arthropoda</taxon>
        <taxon>Hexapoda</taxon>
        <taxon>Insecta</taxon>
        <taxon>Pterygota</taxon>
        <taxon>Neoptera</taxon>
        <taxon>Endopterygota</taxon>
        <taxon>Lepidoptera</taxon>
        <taxon>Glossata</taxon>
        <taxon>Ditrysia</taxon>
        <taxon>Tortricoidea</taxon>
        <taxon>Tortricidae</taxon>
        <taxon>Tortricinae</taxon>
        <taxon>Choristoneura</taxon>
    </lineage>
</organism>
<proteinExistence type="predicted"/>
<accession>A0ACC0KLF4</accession>
<evidence type="ECO:0000313" key="2">
    <source>
        <dbReference type="Proteomes" id="UP001064048"/>
    </source>
</evidence>
<comment type="caution">
    <text evidence="1">The sequence shown here is derived from an EMBL/GenBank/DDBJ whole genome shotgun (WGS) entry which is preliminary data.</text>
</comment>
<gene>
    <name evidence="1" type="ORF">MSG28_010465</name>
</gene>
<protein>
    <submittedName>
        <fullName evidence="1">Uncharacterized protein</fullName>
    </submittedName>
</protein>
<keyword evidence="2" id="KW-1185">Reference proteome</keyword>
<name>A0ACC0KLF4_CHOFU</name>
<feature type="non-terminal residue" evidence="1">
    <location>
        <position position="61"/>
    </location>
</feature>
<dbReference type="EMBL" id="CM046117">
    <property type="protein sequence ID" value="KAI8437115.1"/>
    <property type="molecule type" value="Genomic_DNA"/>
</dbReference>
<dbReference type="Proteomes" id="UP001064048">
    <property type="component" value="Chromosome 17"/>
</dbReference>
<sequence>MFDSYTYMLTELPPTALVYDDSAEWAWRQYGDPVVHIELRNWADVVVIAPLDANSLAKLAL</sequence>
<reference evidence="1 2" key="1">
    <citation type="journal article" date="2022" name="Genome Biol. Evol.">
        <title>The Spruce Budworm Genome: Reconstructing the Evolutionary History of Antifreeze Proteins.</title>
        <authorList>
            <person name="Beliveau C."/>
            <person name="Gagne P."/>
            <person name="Picq S."/>
            <person name="Vernygora O."/>
            <person name="Keeling C.I."/>
            <person name="Pinkney K."/>
            <person name="Doucet D."/>
            <person name="Wen F."/>
            <person name="Johnston J.S."/>
            <person name="Maaroufi H."/>
            <person name="Boyle B."/>
            <person name="Laroche J."/>
            <person name="Dewar K."/>
            <person name="Juretic N."/>
            <person name="Blackburn G."/>
            <person name="Nisole A."/>
            <person name="Brunet B."/>
            <person name="Brandao M."/>
            <person name="Lumley L."/>
            <person name="Duan J."/>
            <person name="Quan G."/>
            <person name="Lucarotti C.J."/>
            <person name="Roe A.D."/>
            <person name="Sperling F.A.H."/>
            <person name="Levesque R.C."/>
            <person name="Cusson M."/>
        </authorList>
    </citation>
    <scope>NUCLEOTIDE SEQUENCE [LARGE SCALE GENOMIC DNA]</scope>
    <source>
        <strain evidence="1">Glfc:IPQL:Cfum</strain>
    </source>
</reference>
<evidence type="ECO:0000313" key="1">
    <source>
        <dbReference type="EMBL" id="KAI8437115.1"/>
    </source>
</evidence>